<accession>X0ZU12</accession>
<gene>
    <name evidence="1" type="ORF">S01H1_82730</name>
</gene>
<dbReference type="EMBL" id="BARS01056116">
    <property type="protein sequence ID" value="GAG51671.1"/>
    <property type="molecule type" value="Genomic_DNA"/>
</dbReference>
<proteinExistence type="predicted"/>
<reference evidence="1" key="1">
    <citation type="journal article" date="2014" name="Front. Microbiol.">
        <title>High frequency of phylogenetically diverse reductive dehalogenase-homologous genes in deep subseafloor sedimentary metagenomes.</title>
        <authorList>
            <person name="Kawai M."/>
            <person name="Futagami T."/>
            <person name="Toyoda A."/>
            <person name="Takaki Y."/>
            <person name="Nishi S."/>
            <person name="Hori S."/>
            <person name="Arai W."/>
            <person name="Tsubouchi T."/>
            <person name="Morono Y."/>
            <person name="Uchiyama I."/>
            <person name="Ito T."/>
            <person name="Fujiyama A."/>
            <person name="Inagaki F."/>
            <person name="Takami H."/>
        </authorList>
    </citation>
    <scope>NUCLEOTIDE SEQUENCE</scope>
    <source>
        <strain evidence="1">Expedition CK06-06</strain>
    </source>
</reference>
<organism evidence="1">
    <name type="scientific">marine sediment metagenome</name>
    <dbReference type="NCBI Taxonomy" id="412755"/>
    <lineage>
        <taxon>unclassified sequences</taxon>
        <taxon>metagenomes</taxon>
        <taxon>ecological metagenomes</taxon>
    </lineage>
</organism>
<sequence length="90" mass="9647">EELLKGMSKSCSGAGRCMAMMGAGAGAGGGGGFWGGGEGAVWGGPLGTADDEWRRVRSQFEGKLLAGWEETCPPEFRELVDEYFRRLREE</sequence>
<feature type="non-terminal residue" evidence="1">
    <location>
        <position position="1"/>
    </location>
</feature>
<name>X0ZU12_9ZZZZ</name>
<evidence type="ECO:0000313" key="1">
    <source>
        <dbReference type="EMBL" id="GAG51671.1"/>
    </source>
</evidence>
<protein>
    <submittedName>
        <fullName evidence="1">Uncharacterized protein</fullName>
    </submittedName>
</protein>
<dbReference type="AlphaFoldDB" id="X0ZU12"/>
<comment type="caution">
    <text evidence="1">The sequence shown here is derived from an EMBL/GenBank/DDBJ whole genome shotgun (WGS) entry which is preliminary data.</text>
</comment>